<dbReference type="Pfam" id="PF13639">
    <property type="entry name" value="zf-RING_2"/>
    <property type="match status" value="1"/>
</dbReference>
<keyword evidence="3" id="KW-0808">Transferase</keyword>
<evidence type="ECO:0000256" key="2">
    <source>
        <dbReference type="ARBA" id="ARBA00012483"/>
    </source>
</evidence>
<feature type="domain" description="RING-type" evidence="10">
    <location>
        <begin position="225"/>
        <end position="266"/>
    </location>
</feature>
<dbReference type="SUPFAM" id="SSF57850">
    <property type="entry name" value="RING/U-box"/>
    <property type="match status" value="1"/>
</dbReference>
<dbReference type="EMBL" id="CAJZBQ010000025">
    <property type="protein sequence ID" value="CAG9320396.1"/>
    <property type="molecule type" value="Genomic_DNA"/>
</dbReference>
<accession>A0AAU9J566</accession>
<dbReference type="PROSITE" id="PS50089">
    <property type="entry name" value="ZF_RING_2"/>
    <property type="match status" value="1"/>
</dbReference>
<keyword evidence="7" id="KW-0862">Zinc</keyword>
<gene>
    <name evidence="11" type="ORF">BSTOLATCC_MIC26312</name>
</gene>
<organism evidence="11 12">
    <name type="scientific">Blepharisma stoltei</name>
    <dbReference type="NCBI Taxonomy" id="1481888"/>
    <lineage>
        <taxon>Eukaryota</taxon>
        <taxon>Sar</taxon>
        <taxon>Alveolata</taxon>
        <taxon>Ciliophora</taxon>
        <taxon>Postciliodesmatophora</taxon>
        <taxon>Heterotrichea</taxon>
        <taxon>Heterotrichida</taxon>
        <taxon>Blepharismidae</taxon>
        <taxon>Blepharisma</taxon>
    </lineage>
</organism>
<dbReference type="GO" id="GO:0008270">
    <property type="term" value="F:zinc ion binding"/>
    <property type="evidence" value="ECO:0007669"/>
    <property type="project" value="UniProtKB-KW"/>
</dbReference>
<evidence type="ECO:0000256" key="8">
    <source>
        <dbReference type="PROSITE-ProRule" id="PRU00175"/>
    </source>
</evidence>
<evidence type="ECO:0000313" key="11">
    <source>
        <dbReference type="EMBL" id="CAG9320396.1"/>
    </source>
</evidence>
<comment type="catalytic activity">
    <reaction evidence="1">
        <text>S-ubiquitinyl-[E2 ubiquitin-conjugating enzyme]-L-cysteine + [acceptor protein]-L-lysine = [E2 ubiquitin-conjugating enzyme]-L-cysteine + N(6)-ubiquitinyl-[acceptor protein]-L-lysine.</text>
        <dbReference type="EC" id="2.3.2.27"/>
    </reaction>
</comment>
<dbReference type="PANTHER" id="PTHR22937:SF65">
    <property type="entry name" value="E3 UBIQUITIN-PROTEIN LIGASE ARK2C"/>
    <property type="match status" value="1"/>
</dbReference>
<evidence type="ECO:0000256" key="4">
    <source>
        <dbReference type="ARBA" id="ARBA00022723"/>
    </source>
</evidence>
<dbReference type="GO" id="GO:0061630">
    <property type="term" value="F:ubiquitin protein ligase activity"/>
    <property type="evidence" value="ECO:0007669"/>
    <property type="project" value="UniProtKB-EC"/>
</dbReference>
<keyword evidence="6" id="KW-0833">Ubl conjugation pathway</keyword>
<comment type="caution">
    <text evidence="11">The sequence shown here is derived from an EMBL/GenBank/DDBJ whole genome shotgun (WGS) entry which is preliminary data.</text>
</comment>
<dbReference type="InterPro" id="IPR045191">
    <property type="entry name" value="MBR1/2-like"/>
</dbReference>
<name>A0AAU9J566_9CILI</name>
<dbReference type="Gene3D" id="3.30.40.10">
    <property type="entry name" value="Zinc/RING finger domain, C3HC4 (zinc finger)"/>
    <property type="match status" value="1"/>
</dbReference>
<evidence type="ECO:0000313" key="12">
    <source>
        <dbReference type="Proteomes" id="UP001162131"/>
    </source>
</evidence>
<evidence type="ECO:0000256" key="9">
    <source>
        <dbReference type="SAM" id="MobiDB-lite"/>
    </source>
</evidence>
<keyword evidence="12" id="KW-1185">Reference proteome</keyword>
<evidence type="ECO:0000256" key="7">
    <source>
        <dbReference type="ARBA" id="ARBA00022833"/>
    </source>
</evidence>
<dbReference type="CDD" id="cd16454">
    <property type="entry name" value="RING-H2_PA-TM-RING"/>
    <property type="match status" value="1"/>
</dbReference>
<evidence type="ECO:0000256" key="3">
    <source>
        <dbReference type="ARBA" id="ARBA00022679"/>
    </source>
</evidence>
<dbReference type="Proteomes" id="UP001162131">
    <property type="component" value="Unassembled WGS sequence"/>
</dbReference>
<dbReference type="AlphaFoldDB" id="A0AAU9J566"/>
<dbReference type="SMART" id="SM00184">
    <property type="entry name" value="RING"/>
    <property type="match status" value="1"/>
</dbReference>
<proteinExistence type="predicted"/>
<evidence type="ECO:0000256" key="5">
    <source>
        <dbReference type="ARBA" id="ARBA00022771"/>
    </source>
</evidence>
<evidence type="ECO:0000256" key="1">
    <source>
        <dbReference type="ARBA" id="ARBA00000900"/>
    </source>
</evidence>
<dbReference type="PANTHER" id="PTHR22937">
    <property type="entry name" value="E3 UBIQUITIN-PROTEIN LIGASE RNF165"/>
    <property type="match status" value="1"/>
</dbReference>
<dbReference type="EC" id="2.3.2.27" evidence="2"/>
<protein>
    <recommendedName>
        <fullName evidence="2">RING-type E3 ubiquitin transferase</fullName>
        <ecNumber evidence="2">2.3.2.27</ecNumber>
    </recommendedName>
</protein>
<evidence type="ECO:0000259" key="10">
    <source>
        <dbReference type="PROSITE" id="PS50089"/>
    </source>
</evidence>
<dbReference type="InterPro" id="IPR001841">
    <property type="entry name" value="Znf_RING"/>
</dbReference>
<evidence type="ECO:0000256" key="6">
    <source>
        <dbReference type="ARBA" id="ARBA00022786"/>
    </source>
</evidence>
<feature type="region of interest" description="Disordered" evidence="9">
    <location>
        <begin position="1"/>
        <end position="28"/>
    </location>
</feature>
<reference evidence="11" key="1">
    <citation type="submission" date="2021-09" db="EMBL/GenBank/DDBJ databases">
        <authorList>
            <consortium name="AG Swart"/>
            <person name="Singh M."/>
            <person name="Singh A."/>
            <person name="Seah K."/>
            <person name="Emmerich C."/>
        </authorList>
    </citation>
    <scope>NUCLEOTIDE SEQUENCE</scope>
    <source>
        <strain evidence="11">ATCC30299</strain>
    </source>
</reference>
<sequence>MMPYQRSGLLRYKRGNTYNMPKPPTNHEDKHLAQKLQAEEDEKLALKLAREQEEGYKYVAYDILTNEKKKNASSGKNYDKKSSNFISDQKFVLNPEQLYEEIKINPHEQIKLDEEIAKEIEQQELANSKKSNHHQKNRYDPSFDNTRSFMPPRHNHNHHRAVYSSNPLHNSHQRGSDPWDNQSYEQLLELDKDMYNKGNGIKTYELDAIPISQYNSSNNKEESTCNICLEDFQDGETIIRLPCMHIFHKNCGDDWLERKNSCPICKISVIEH</sequence>
<dbReference type="InterPro" id="IPR013083">
    <property type="entry name" value="Znf_RING/FYVE/PHD"/>
</dbReference>
<keyword evidence="4" id="KW-0479">Metal-binding</keyword>
<keyword evidence="5 8" id="KW-0863">Zinc-finger</keyword>